<accession>A0ABD2C043</accession>
<protein>
    <submittedName>
        <fullName evidence="1">Uncharacterized protein</fullName>
    </submittedName>
</protein>
<dbReference type="Proteomes" id="UP001607303">
    <property type="component" value="Unassembled WGS sequence"/>
</dbReference>
<keyword evidence="2" id="KW-1185">Reference proteome</keyword>
<sequence>MALSHILILPCCHSKCSYIVVIFICLKYKLYYAGNANYRIESTLTRGSPNTATFTWWDLGRHDRSCLDMSEADGVDGGAICKRGFIHLQFAAKPEAPEAERHLGSRILE</sequence>
<dbReference type="EMBL" id="JAYRBN010000063">
    <property type="protein sequence ID" value="KAL2738399.1"/>
    <property type="molecule type" value="Genomic_DNA"/>
</dbReference>
<comment type="caution">
    <text evidence="1">The sequence shown here is derived from an EMBL/GenBank/DDBJ whole genome shotgun (WGS) entry which is preliminary data.</text>
</comment>
<proteinExistence type="predicted"/>
<organism evidence="1 2">
    <name type="scientific">Vespula maculifrons</name>
    <name type="common">Eastern yellow jacket</name>
    <name type="synonym">Wasp</name>
    <dbReference type="NCBI Taxonomy" id="7453"/>
    <lineage>
        <taxon>Eukaryota</taxon>
        <taxon>Metazoa</taxon>
        <taxon>Ecdysozoa</taxon>
        <taxon>Arthropoda</taxon>
        <taxon>Hexapoda</taxon>
        <taxon>Insecta</taxon>
        <taxon>Pterygota</taxon>
        <taxon>Neoptera</taxon>
        <taxon>Endopterygota</taxon>
        <taxon>Hymenoptera</taxon>
        <taxon>Apocrita</taxon>
        <taxon>Aculeata</taxon>
        <taxon>Vespoidea</taxon>
        <taxon>Vespidae</taxon>
        <taxon>Vespinae</taxon>
        <taxon>Vespula</taxon>
    </lineage>
</organism>
<evidence type="ECO:0000313" key="2">
    <source>
        <dbReference type="Proteomes" id="UP001607303"/>
    </source>
</evidence>
<name>A0ABD2C043_VESMC</name>
<gene>
    <name evidence="1" type="ORF">V1477_011758</name>
</gene>
<reference evidence="1 2" key="1">
    <citation type="journal article" date="2024" name="Ann. Entomol. Soc. Am.">
        <title>Genomic analyses of the southern and eastern yellowjacket wasps (Hymenoptera: Vespidae) reveal evolutionary signatures of social life.</title>
        <authorList>
            <person name="Catto M.A."/>
            <person name="Caine P.B."/>
            <person name="Orr S.E."/>
            <person name="Hunt B.G."/>
            <person name="Goodisman M.A.D."/>
        </authorList>
    </citation>
    <scope>NUCLEOTIDE SEQUENCE [LARGE SCALE GENOMIC DNA]</scope>
    <source>
        <strain evidence="1">232</strain>
        <tissue evidence="1">Head and thorax</tissue>
    </source>
</reference>
<evidence type="ECO:0000313" key="1">
    <source>
        <dbReference type="EMBL" id="KAL2738399.1"/>
    </source>
</evidence>
<dbReference type="AlphaFoldDB" id="A0ABD2C043"/>